<accession>A0ABS3AQ41</accession>
<name>A0ABS3AQ41_9ACTN</name>
<dbReference type="InterPro" id="IPR011990">
    <property type="entry name" value="TPR-like_helical_dom_sf"/>
</dbReference>
<proteinExistence type="predicted"/>
<evidence type="ECO:0000313" key="2">
    <source>
        <dbReference type="EMBL" id="MBN4059676.1"/>
    </source>
</evidence>
<evidence type="ECO:0000259" key="1">
    <source>
        <dbReference type="SMART" id="SM01043"/>
    </source>
</evidence>
<dbReference type="SUPFAM" id="SSF48452">
    <property type="entry name" value="TPR-like"/>
    <property type="match status" value="2"/>
</dbReference>
<dbReference type="InterPro" id="IPR005158">
    <property type="entry name" value="BTAD"/>
</dbReference>
<protein>
    <recommendedName>
        <fullName evidence="1">Bacterial transcriptional activator domain-containing protein</fullName>
    </recommendedName>
</protein>
<feature type="domain" description="Bacterial transcriptional activator" evidence="1">
    <location>
        <begin position="92"/>
        <end position="220"/>
    </location>
</feature>
<evidence type="ECO:0000313" key="3">
    <source>
        <dbReference type="Proteomes" id="UP000724964"/>
    </source>
</evidence>
<sequence>MLVKLLGPPAITDDHGEPIGVRGKKTWGLIARVLLTDTPVSRRRLAEELFANADDPMGALRWSLAQIRRSLGDPDSFRSDPVEANLGPSLRVDVLGLDQLQVDLADIPGQLLEGIDVAWSAEFEVWLSVERWRASSLVEAALHTASMHALAMGEGVLAASYASELVARAPLEESGHVLLVKSLVVSGDVQAARDRVVACEELFAAELGAEPSRAVFGALRTQPVNRPPGVSPKSSALTLLEAGKTAVDAGAIDAGIECLRRAVADAEASKDQQLYGKCQGALGSALIHGIRGFDDEGSLALHSAAESAFRAADPATAAMALMELGYVEILAGRRNAATAFLERADAAAIDLPELQSSISAFKCINLTDWGRHEDALLVGDQSIEFAERSDSPRDRSWAMTFTARALMSLHCYDEARALLDRALPLAIEEKWLTFRPLIEIFLLELDRIQGRDALRIRADLEMVFASCCQLADPCWEGLAARGIGLTYEHEADSATAYRWLKDAVDRCTRVTDTWMWVEAWVLEPEIDLATRHGHTDHARSKGQQLLHHSAIKQLDYHADLAREVLSGL</sequence>
<organism evidence="2 3">
    <name type="scientific">Acidimicrobium ferrooxidans</name>
    <dbReference type="NCBI Taxonomy" id="53635"/>
    <lineage>
        <taxon>Bacteria</taxon>
        <taxon>Bacillati</taxon>
        <taxon>Actinomycetota</taxon>
        <taxon>Acidimicrobiia</taxon>
        <taxon>Acidimicrobiales</taxon>
        <taxon>Acidimicrobiaceae</taxon>
        <taxon>Acidimicrobium</taxon>
    </lineage>
</organism>
<gene>
    <name evidence="2" type="ORF">JYT35_01000</name>
</gene>
<reference evidence="2" key="1">
    <citation type="submission" date="2021-02" db="EMBL/GenBank/DDBJ databases">
        <title>Activity-based single-cell genomes from oceanic crustal fluid captures similar information to metagenomic and metatranscriptomic surveys with orders of magnitude less sampling.</title>
        <authorList>
            <person name="D'Angelo T.S."/>
            <person name="Orcutt B.N."/>
        </authorList>
    </citation>
    <scope>NUCLEOTIDE SEQUENCE [LARGE SCALE GENOMIC DNA]</scope>
    <source>
        <strain evidence="2">AH-315-J10</strain>
    </source>
</reference>
<dbReference type="Proteomes" id="UP000724964">
    <property type="component" value="Unassembled WGS sequence"/>
</dbReference>
<dbReference type="SMART" id="SM01043">
    <property type="entry name" value="BTAD"/>
    <property type="match status" value="1"/>
</dbReference>
<dbReference type="InterPro" id="IPR036388">
    <property type="entry name" value="WH-like_DNA-bd_sf"/>
</dbReference>
<dbReference type="InterPro" id="IPR051677">
    <property type="entry name" value="AfsR-DnrI-RedD_regulator"/>
</dbReference>
<dbReference type="Gene3D" id="1.25.40.10">
    <property type="entry name" value="Tetratricopeptide repeat domain"/>
    <property type="match status" value="2"/>
</dbReference>
<dbReference type="PANTHER" id="PTHR35807">
    <property type="entry name" value="TRANSCRIPTIONAL REGULATOR REDD-RELATED"/>
    <property type="match status" value="1"/>
</dbReference>
<keyword evidence="3" id="KW-1185">Reference proteome</keyword>
<dbReference type="Gene3D" id="1.10.10.10">
    <property type="entry name" value="Winged helix-like DNA-binding domain superfamily/Winged helix DNA-binding domain"/>
    <property type="match status" value="1"/>
</dbReference>
<comment type="caution">
    <text evidence="2">The sequence shown here is derived from an EMBL/GenBank/DDBJ whole genome shotgun (WGS) entry which is preliminary data.</text>
</comment>
<dbReference type="EMBL" id="JAFIUH010000016">
    <property type="protein sequence ID" value="MBN4059676.1"/>
    <property type="molecule type" value="Genomic_DNA"/>
</dbReference>